<comment type="caution">
    <text evidence="1">The sequence shown here is derived from an EMBL/GenBank/DDBJ whole genome shotgun (WGS) entry which is preliminary data.</text>
</comment>
<dbReference type="EMBL" id="JABCKI010007031">
    <property type="protein sequence ID" value="KAG5633800.1"/>
    <property type="molecule type" value="Genomic_DNA"/>
</dbReference>
<sequence>MSKQVVKVRIEPSALAQLQKAQVNLCLARGLIFDGENFSGNVVYSMVAHGNLSTGVELEWDDEFEVFETDVFEFNETVKYRTQIHKVQAGQTVVFDVDRSSVNGDPNPDKPISVQNYWVSGARIGIRTLNKAPFFISNPRVNGSWDALSRSPKFSVFWKAAVVPGTIFDADLIETFDFLVEPDEPEVRLSYQTEEPRWRRHNLLQ</sequence>
<dbReference type="AlphaFoldDB" id="A0A9P7FMP8"/>
<protein>
    <submittedName>
        <fullName evidence="1">Uncharacterized protein</fullName>
    </submittedName>
</protein>
<proteinExistence type="predicted"/>
<organism evidence="1 2">
    <name type="scientific">Sphagnurus paluster</name>
    <dbReference type="NCBI Taxonomy" id="117069"/>
    <lineage>
        <taxon>Eukaryota</taxon>
        <taxon>Fungi</taxon>
        <taxon>Dikarya</taxon>
        <taxon>Basidiomycota</taxon>
        <taxon>Agaricomycotina</taxon>
        <taxon>Agaricomycetes</taxon>
        <taxon>Agaricomycetidae</taxon>
        <taxon>Agaricales</taxon>
        <taxon>Tricholomatineae</taxon>
        <taxon>Lyophyllaceae</taxon>
        <taxon>Sphagnurus</taxon>
    </lineage>
</organism>
<name>A0A9P7FMP8_9AGAR</name>
<gene>
    <name evidence="1" type="ORF">H0H81_005203</name>
</gene>
<reference evidence="1" key="2">
    <citation type="submission" date="2021-10" db="EMBL/GenBank/DDBJ databases">
        <title>Phylogenomics reveals ancestral predisposition of the termite-cultivated fungus Termitomyces towards a domesticated lifestyle.</title>
        <authorList>
            <person name="Auxier B."/>
            <person name="Grum-Grzhimaylo A."/>
            <person name="Cardenas M.E."/>
            <person name="Lodge J.D."/>
            <person name="Laessoe T."/>
            <person name="Pedersen O."/>
            <person name="Smith M.E."/>
            <person name="Kuyper T.W."/>
            <person name="Franco-Molano E.A."/>
            <person name="Baroni T.J."/>
            <person name="Aanen D.K."/>
        </authorList>
    </citation>
    <scope>NUCLEOTIDE SEQUENCE</scope>
    <source>
        <strain evidence="1">D49</strain>
    </source>
</reference>
<accession>A0A9P7FMP8</accession>
<dbReference type="Proteomes" id="UP000717328">
    <property type="component" value="Unassembled WGS sequence"/>
</dbReference>
<evidence type="ECO:0000313" key="1">
    <source>
        <dbReference type="EMBL" id="KAG5633800.1"/>
    </source>
</evidence>
<reference evidence="1" key="1">
    <citation type="submission" date="2021-02" db="EMBL/GenBank/DDBJ databases">
        <authorList>
            <person name="Nieuwenhuis M."/>
            <person name="Van De Peppel L.J.J."/>
        </authorList>
    </citation>
    <scope>NUCLEOTIDE SEQUENCE</scope>
    <source>
        <strain evidence="1">D49</strain>
    </source>
</reference>
<feature type="non-terminal residue" evidence="1">
    <location>
        <position position="205"/>
    </location>
</feature>
<keyword evidence="2" id="KW-1185">Reference proteome</keyword>
<evidence type="ECO:0000313" key="2">
    <source>
        <dbReference type="Proteomes" id="UP000717328"/>
    </source>
</evidence>